<dbReference type="EMBL" id="PXOA01000127">
    <property type="protein sequence ID" value="RFU80034.1"/>
    <property type="molecule type" value="Genomic_DNA"/>
</dbReference>
<evidence type="ECO:0000256" key="1">
    <source>
        <dbReference type="ARBA" id="ARBA00023242"/>
    </source>
</evidence>
<dbReference type="PANTHER" id="PTHR31668:SF10">
    <property type="entry name" value="ZN(II)2CYS6 TRANSCRIPTION FACTOR (EUROFUNG)"/>
    <property type="match status" value="1"/>
</dbReference>
<name>A0A395NVH6_TRIAR</name>
<dbReference type="PANTHER" id="PTHR31668">
    <property type="entry name" value="GLUCOSE TRANSPORT TRANSCRIPTION REGULATOR RGT1-RELATED-RELATED"/>
    <property type="match status" value="1"/>
</dbReference>
<feature type="region of interest" description="Disordered" evidence="2">
    <location>
        <begin position="1"/>
        <end position="97"/>
    </location>
</feature>
<dbReference type="AlphaFoldDB" id="A0A395NVH6"/>
<evidence type="ECO:0000259" key="3">
    <source>
        <dbReference type="SMART" id="SM00906"/>
    </source>
</evidence>
<keyword evidence="5" id="KW-1185">Reference proteome</keyword>
<evidence type="ECO:0000313" key="5">
    <source>
        <dbReference type="Proteomes" id="UP000266272"/>
    </source>
</evidence>
<feature type="compositionally biased region" description="Polar residues" evidence="2">
    <location>
        <begin position="9"/>
        <end position="23"/>
    </location>
</feature>
<dbReference type="InterPro" id="IPR050797">
    <property type="entry name" value="Carb_Metab_Trans_Reg"/>
</dbReference>
<dbReference type="OrthoDB" id="3034343at2759"/>
<dbReference type="SMART" id="SM00906">
    <property type="entry name" value="Fungal_trans"/>
    <property type="match status" value="1"/>
</dbReference>
<dbReference type="InterPro" id="IPR007219">
    <property type="entry name" value="XnlR_reg_dom"/>
</dbReference>
<comment type="caution">
    <text evidence="4">The sequence shown here is derived from an EMBL/GenBank/DDBJ whole genome shotgun (WGS) entry which is preliminary data.</text>
</comment>
<gene>
    <name evidence="4" type="ORF">TARUN_2152</name>
</gene>
<dbReference type="GO" id="GO:0003677">
    <property type="term" value="F:DNA binding"/>
    <property type="evidence" value="ECO:0007669"/>
    <property type="project" value="InterPro"/>
</dbReference>
<accession>A0A395NVH6</accession>
<dbReference type="GO" id="GO:0001080">
    <property type="term" value="P:nitrogen catabolite activation of transcription from RNA polymerase II promoter"/>
    <property type="evidence" value="ECO:0007669"/>
    <property type="project" value="TreeGrafter"/>
</dbReference>
<evidence type="ECO:0000313" key="4">
    <source>
        <dbReference type="EMBL" id="RFU80034.1"/>
    </source>
</evidence>
<dbReference type="Pfam" id="PF04082">
    <property type="entry name" value="Fungal_trans"/>
    <property type="match status" value="1"/>
</dbReference>
<proteinExistence type="predicted"/>
<sequence length="614" mass="68234">MCRAHGTECSLQESRQPRTSIAAQLSPGGLTPRLRRDTRDSESSAERLSRLTVDRSTTAGSVDPRSMPSGLAPVFSASPASPYHRDRASVPEPFSNHQRPLELDEAEDDSPHIICPAIASDKGFLDNYLASVQTGNGVIKSPLPGTTTNPVVFTRVQKRPIGLDLTSNPACSKLYTIEKFLEPWGPQVMDMYFNKANSCFPILNEASFRDRYANTRSRISPAVLACLYAHSLIYWPQDLELSRHCSPDGRFVWNLALEALYSELHLSPGISSIIATLLNIGGRPTTTMIGNGMLLGCAISLAHCLGLNRNPMPWDISEPEKQLRIQIWWCLLIHDCWSSFAYGTPPHIQRTHHDVPLPTRHYLVDGQVNDMTQKGQACIFEALASLSDVLASYLENLYSIRTQPLNRQDRASKYKLDAWIDSQTGDVRQIIIRGTNLDLPGAANLRLCFLGAKFFCRRAEMNEEAGSGASSELEAHVQVRRTVEEIVLFIQELSSRHLGDFWLPQAAFILSSAATFLIRFAVQSEIPSSGPSQSLSLRLAKDLVQSLRSHSECHGWELGDICLGQYAEIVQSLVDQETSEGTRSGQELTPYIADSSLFDSIMVDQWDPFLWADM</sequence>
<protein>
    <recommendedName>
        <fullName evidence="3">Xylanolytic transcriptional activator regulatory domain-containing protein</fullName>
    </recommendedName>
</protein>
<evidence type="ECO:0000256" key="2">
    <source>
        <dbReference type="SAM" id="MobiDB-lite"/>
    </source>
</evidence>
<dbReference type="STRING" id="490622.A0A395NVH6"/>
<organism evidence="4 5">
    <name type="scientific">Trichoderma arundinaceum</name>
    <dbReference type="NCBI Taxonomy" id="490622"/>
    <lineage>
        <taxon>Eukaryota</taxon>
        <taxon>Fungi</taxon>
        <taxon>Dikarya</taxon>
        <taxon>Ascomycota</taxon>
        <taxon>Pezizomycotina</taxon>
        <taxon>Sordariomycetes</taxon>
        <taxon>Hypocreomycetidae</taxon>
        <taxon>Hypocreales</taxon>
        <taxon>Hypocreaceae</taxon>
        <taxon>Trichoderma</taxon>
    </lineage>
</organism>
<dbReference type="GO" id="GO:0008270">
    <property type="term" value="F:zinc ion binding"/>
    <property type="evidence" value="ECO:0007669"/>
    <property type="project" value="InterPro"/>
</dbReference>
<dbReference type="Proteomes" id="UP000266272">
    <property type="component" value="Unassembled WGS sequence"/>
</dbReference>
<keyword evidence="1" id="KW-0539">Nucleus</keyword>
<feature type="domain" description="Xylanolytic transcriptional activator regulatory" evidence="3">
    <location>
        <begin position="291"/>
        <end position="364"/>
    </location>
</feature>
<dbReference type="GO" id="GO:0005634">
    <property type="term" value="C:nucleus"/>
    <property type="evidence" value="ECO:0007669"/>
    <property type="project" value="TreeGrafter"/>
</dbReference>
<reference evidence="4 5" key="1">
    <citation type="journal article" date="2018" name="PLoS Pathog.">
        <title>Evolution of structural diversity of trichothecenes, a family of toxins produced by plant pathogenic and entomopathogenic fungi.</title>
        <authorList>
            <person name="Proctor R.H."/>
            <person name="McCormick S.P."/>
            <person name="Kim H.S."/>
            <person name="Cardoza R.E."/>
            <person name="Stanley A.M."/>
            <person name="Lindo L."/>
            <person name="Kelly A."/>
            <person name="Brown D.W."/>
            <person name="Lee T."/>
            <person name="Vaughan M.M."/>
            <person name="Alexander N.J."/>
            <person name="Busman M."/>
            <person name="Gutierrez S."/>
        </authorList>
    </citation>
    <scope>NUCLEOTIDE SEQUENCE [LARGE SCALE GENOMIC DNA]</scope>
    <source>
        <strain evidence="4 5">IBT 40837</strain>
    </source>
</reference>
<dbReference type="CDD" id="cd12148">
    <property type="entry name" value="fungal_TF_MHR"/>
    <property type="match status" value="1"/>
</dbReference>
<feature type="compositionally biased region" description="Basic and acidic residues" evidence="2">
    <location>
        <begin position="34"/>
        <end position="53"/>
    </location>
</feature>
<dbReference type="GO" id="GO:0006351">
    <property type="term" value="P:DNA-templated transcription"/>
    <property type="evidence" value="ECO:0007669"/>
    <property type="project" value="InterPro"/>
</dbReference>